<dbReference type="Pfam" id="PF00271">
    <property type="entry name" value="Helicase_C"/>
    <property type="match status" value="1"/>
</dbReference>
<dbReference type="SMART" id="SM00487">
    <property type="entry name" value="DEXDc"/>
    <property type="match status" value="1"/>
</dbReference>
<dbReference type="InterPro" id="IPR004609">
    <property type="entry name" value="ATP-dep_DNA_helicase_RecG"/>
</dbReference>
<organism evidence="18">
    <name type="scientific">Prosthecochloris aestuarii</name>
    <dbReference type="NCBI Taxonomy" id="1102"/>
    <lineage>
        <taxon>Bacteria</taxon>
        <taxon>Pseudomonadati</taxon>
        <taxon>Chlorobiota</taxon>
        <taxon>Chlorobiia</taxon>
        <taxon>Chlorobiales</taxon>
        <taxon>Chlorobiaceae</taxon>
        <taxon>Prosthecochloris</taxon>
    </lineage>
</organism>
<dbReference type="SMART" id="SM00490">
    <property type="entry name" value="HELICc"/>
    <property type="match status" value="1"/>
</dbReference>
<reference evidence="18" key="1">
    <citation type="journal article" date="2020" name="mSystems">
        <title>Genome- and Community-Level Interaction Insights into Carbon Utilization and Element Cycling Functions of Hydrothermarchaeota in Hydrothermal Sediment.</title>
        <authorList>
            <person name="Zhou Z."/>
            <person name="Liu Y."/>
            <person name="Xu W."/>
            <person name="Pan J."/>
            <person name="Luo Z.H."/>
            <person name="Li M."/>
        </authorList>
    </citation>
    <scope>NUCLEOTIDE SEQUENCE [LARGE SCALE GENOMIC DNA]</scope>
    <source>
        <strain evidence="18">SpSt-1181</strain>
    </source>
</reference>
<evidence type="ECO:0000259" key="17">
    <source>
        <dbReference type="PROSITE" id="PS51194"/>
    </source>
</evidence>
<keyword evidence="5 15" id="KW-0378">Hydrolase</keyword>
<dbReference type="EC" id="5.6.2.4" evidence="13 15"/>
<protein>
    <recommendedName>
        <fullName evidence="2 15">ATP-dependent DNA helicase RecG</fullName>
        <ecNumber evidence="13 15">5.6.2.4</ecNumber>
    </recommendedName>
</protein>
<evidence type="ECO:0000256" key="8">
    <source>
        <dbReference type="ARBA" id="ARBA00023125"/>
    </source>
</evidence>
<evidence type="ECO:0000256" key="6">
    <source>
        <dbReference type="ARBA" id="ARBA00022806"/>
    </source>
</evidence>
<evidence type="ECO:0000256" key="5">
    <source>
        <dbReference type="ARBA" id="ARBA00022801"/>
    </source>
</evidence>
<feature type="domain" description="Helicase C-terminal" evidence="17">
    <location>
        <begin position="476"/>
        <end position="637"/>
    </location>
</feature>
<dbReference type="InterPro" id="IPR001650">
    <property type="entry name" value="Helicase_C-like"/>
</dbReference>
<dbReference type="InterPro" id="IPR033454">
    <property type="entry name" value="RecG_wedge"/>
</dbReference>
<keyword evidence="3 15" id="KW-0547">Nucleotide-binding</keyword>
<dbReference type="PROSITE" id="PS51192">
    <property type="entry name" value="HELICASE_ATP_BIND_1"/>
    <property type="match status" value="1"/>
</dbReference>
<dbReference type="GO" id="GO:0003677">
    <property type="term" value="F:DNA binding"/>
    <property type="evidence" value="ECO:0007669"/>
    <property type="project" value="UniProtKB-KW"/>
</dbReference>
<dbReference type="InterPro" id="IPR014001">
    <property type="entry name" value="Helicase_ATP-bd"/>
</dbReference>
<dbReference type="CDD" id="cd17992">
    <property type="entry name" value="DEXHc_RecG"/>
    <property type="match status" value="1"/>
</dbReference>
<accession>A0A831SMH1</accession>
<sequence>MSDCFVFKGSLAALGGVGEKRARALAQQGIESVEDLWNYFPVRYLDRSTVKHIARLEEGEQVTVTGVVRRVEQSGGKGRGVRFKAWLDDDTGLLEMVWFSKAVYFSRTIRPGHVLAVYGKAGFFNRRPQMHHPDFERLASGDRDSEDHRHILASGKIFPIYSVTEAMKKSGLGSRQLQRIVSDAFRRSGAPSDDMLSPQLLREYRLMGLAEAYRQVHMPASTELLYQAIRRMKWNELFFAQLYFAIRYHDLKTARRAIRFTHSGQKTSALYNMLPFSMTSGQKQAVREIYRDLRSGSPMHRLLQGDVGSGKTLVAMFAMALAADNGLQAAIMAPTEILAFQHWLGIRSYAEPAGLNVGLLSGRQKKSKREAVLRGLSDGTLDIVVGTHAVLEDAVKFHRLGLVIIDEQHRFGVLQRKALQDKSLSPHVLLMTATPIPRTLAMGAFGDLDVTVIKELPGGRKRIVTRLCSEHQRSLAIDAVKSEVRRGRQAYIVYPLVEESENIDLKAAVEWYRHLAADVFPETVLGLVHGRMGGDEKEEVMRRFRQGDIDILVGTTVIEVGVDVPNATVMVIEHAERFGLAQLHQLRGRVGRGEHQSFCFLMYERLAGDSSRRLNAMAECSDGFRLSEIDAEIRGPGNVLGKEQSGLVSGFRLADPVIDYGLMCEAREAAFTLARQDPLLERPEHSRTRTYYHHYYQKGGLAGVG</sequence>
<evidence type="ECO:0000256" key="10">
    <source>
        <dbReference type="ARBA" id="ARBA00023204"/>
    </source>
</evidence>
<dbReference type="CDD" id="cd04488">
    <property type="entry name" value="RecG_wedge_OBF"/>
    <property type="match status" value="1"/>
</dbReference>
<keyword evidence="7 15" id="KW-0067">ATP-binding</keyword>
<dbReference type="Pfam" id="PF19833">
    <property type="entry name" value="RecG_dom3_C"/>
    <property type="match status" value="1"/>
</dbReference>
<evidence type="ECO:0000256" key="1">
    <source>
        <dbReference type="ARBA" id="ARBA00007504"/>
    </source>
</evidence>
<evidence type="ECO:0000256" key="11">
    <source>
        <dbReference type="ARBA" id="ARBA00023235"/>
    </source>
</evidence>
<dbReference type="Gene3D" id="3.40.50.300">
    <property type="entry name" value="P-loop containing nucleotide triphosphate hydrolases"/>
    <property type="match status" value="2"/>
</dbReference>
<proteinExistence type="inferred from homology"/>
<evidence type="ECO:0000256" key="13">
    <source>
        <dbReference type="ARBA" id="ARBA00034808"/>
    </source>
</evidence>
<comment type="similarity">
    <text evidence="1 15">Belongs to the helicase family. RecG subfamily.</text>
</comment>
<dbReference type="NCBIfam" id="NF008168">
    <property type="entry name" value="PRK10917.2-2"/>
    <property type="match status" value="1"/>
</dbReference>
<evidence type="ECO:0000313" key="18">
    <source>
        <dbReference type="EMBL" id="HED31077.1"/>
    </source>
</evidence>
<evidence type="ECO:0000256" key="14">
    <source>
        <dbReference type="ARBA" id="ARBA00048988"/>
    </source>
</evidence>
<dbReference type="InterPro" id="IPR012340">
    <property type="entry name" value="NA-bd_OB-fold"/>
</dbReference>
<evidence type="ECO:0000256" key="7">
    <source>
        <dbReference type="ARBA" id="ARBA00022840"/>
    </source>
</evidence>
<name>A0A831SMH1_PROAE</name>
<feature type="domain" description="Helicase ATP-binding" evidence="16">
    <location>
        <begin position="292"/>
        <end position="453"/>
    </location>
</feature>
<dbReference type="AlphaFoldDB" id="A0A831SMH1"/>
<evidence type="ECO:0000259" key="16">
    <source>
        <dbReference type="PROSITE" id="PS51192"/>
    </source>
</evidence>
<dbReference type="InterPro" id="IPR011545">
    <property type="entry name" value="DEAD/DEAH_box_helicase_dom"/>
</dbReference>
<dbReference type="InterPro" id="IPR027417">
    <property type="entry name" value="P-loop_NTPase"/>
</dbReference>
<keyword evidence="9 15" id="KW-0233">DNA recombination</keyword>
<evidence type="ECO:0000256" key="3">
    <source>
        <dbReference type="ARBA" id="ARBA00022741"/>
    </source>
</evidence>
<dbReference type="GO" id="GO:0005524">
    <property type="term" value="F:ATP binding"/>
    <property type="evidence" value="ECO:0007669"/>
    <property type="project" value="UniProtKB-KW"/>
</dbReference>
<dbReference type="GO" id="GO:0016787">
    <property type="term" value="F:hydrolase activity"/>
    <property type="evidence" value="ECO:0007669"/>
    <property type="project" value="UniProtKB-KW"/>
</dbReference>
<dbReference type="NCBIfam" id="TIGR00643">
    <property type="entry name" value="recG"/>
    <property type="match status" value="1"/>
</dbReference>
<dbReference type="GO" id="GO:0006310">
    <property type="term" value="P:DNA recombination"/>
    <property type="evidence" value="ECO:0007669"/>
    <property type="project" value="UniProtKB-UniRule"/>
</dbReference>
<dbReference type="PROSITE" id="PS51194">
    <property type="entry name" value="HELICASE_CTER"/>
    <property type="match status" value="1"/>
</dbReference>
<dbReference type="Proteomes" id="UP000886335">
    <property type="component" value="Unassembled WGS sequence"/>
</dbReference>
<dbReference type="Pfam" id="PF00270">
    <property type="entry name" value="DEAD"/>
    <property type="match status" value="1"/>
</dbReference>
<dbReference type="PANTHER" id="PTHR47964">
    <property type="entry name" value="ATP-DEPENDENT DNA HELICASE HOMOLOG RECG, CHLOROPLASTIC"/>
    <property type="match status" value="1"/>
</dbReference>
<evidence type="ECO:0000256" key="12">
    <source>
        <dbReference type="ARBA" id="ARBA00034617"/>
    </source>
</evidence>
<keyword evidence="11" id="KW-0413">Isomerase</keyword>
<dbReference type="Pfam" id="PF17191">
    <property type="entry name" value="RecG_wedge"/>
    <property type="match status" value="1"/>
</dbReference>
<dbReference type="PANTHER" id="PTHR47964:SF1">
    <property type="entry name" value="ATP-DEPENDENT DNA HELICASE HOMOLOG RECG, CHLOROPLASTIC"/>
    <property type="match status" value="1"/>
</dbReference>
<keyword evidence="8" id="KW-0238">DNA-binding</keyword>
<comment type="catalytic activity">
    <reaction evidence="12 15">
        <text>Couples ATP hydrolysis with the unwinding of duplex DNA by translocating in the 3'-5' direction.</text>
        <dbReference type="EC" id="5.6.2.4"/>
    </reaction>
</comment>
<keyword evidence="10 15" id="KW-0234">DNA repair</keyword>
<evidence type="ECO:0000256" key="2">
    <source>
        <dbReference type="ARBA" id="ARBA00017846"/>
    </source>
</evidence>
<dbReference type="Gene3D" id="2.40.50.140">
    <property type="entry name" value="Nucleic acid-binding proteins"/>
    <property type="match status" value="1"/>
</dbReference>
<evidence type="ECO:0000256" key="15">
    <source>
        <dbReference type="RuleBase" id="RU363016"/>
    </source>
</evidence>
<dbReference type="SUPFAM" id="SSF50249">
    <property type="entry name" value="Nucleic acid-binding proteins"/>
    <property type="match status" value="1"/>
</dbReference>
<dbReference type="NCBIfam" id="NF008165">
    <property type="entry name" value="PRK10917.1-3"/>
    <property type="match status" value="1"/>
</dbReference>
<dbReference type="GO" id="GO:0043138">
    <property type="term" value="F:3'-5' DNA helicase activity"/>
    <property type="evidence" value="ECO:0007669"/>
    <property type="project" value="UniProtKB-EC"/>
</dbReference>
<dbReference type="InterPro" id="IPR045562">
    <property type="entry name" value="RecG_dom3_C"/>
</dbReference>
<gene>
    <name evidence="18" type="primary">recG</name>
    <name evidence="18" type="ORF">ENN50_05210</name>
</gene>
<evidence type="ECO:0000256" key="9">
    <source>
        <dbReference type="ARBA" id="ARBA00023172"/>
    </source>
</evidence>
<comment type="catalytic activity">
    <reaction evidence="14 15">
        <text>ATP + H2O = ADP + phosphate + H(+)</text>
        <dbReference type="Rhea" id="RHEA:13065"/>
        <dbReference type="ChEBI" id="CHEBI:15377"/>
        <dbReference type="ChEBI" id="CHEBI:15378"/>
        <dbReference type="ChEBI" id="CHEBI:30616"/>
        <dbReference type="ChEBI" id="CHEBI:43474"/>
        <dbReference type="ChEBI" id="CHEBI:456216"/>
        <dbReference type="EC" id="5.6.2.4"/>
    </reaction>
</comment>
<dbReference type="EMBL" id="DSBW01000120">
    <property type="protein sequence ID" value="HED31077.1"/>
    <property type="molecule type" value="Genomic_DNA"/>
</dbReference>
<keyword evidence="6 15" id="KW-0347">Helicase</keyword>
<comment type="function">
    <text evidence="15">Plays a critical role in recombination and DNA repair. Helps process Holliday junction intermediates to mature products by catalyzing branch migration. Has replication fork regression activity, unwinds stalled or blocked replication forks to make a HJ that can be resolved. Has a DNA unwinding activity characteristic of a DNA helicase with 3'-5' polarity.</text>
</comment>
<dbReference type="SUPFAM" id="SSF52540">
    <property type="entry name" value="P-loop containing nucleoside triphosphate hydrolases"/>
    <property type="match status" value="2"/>
</dbReference>
<dbReference type="InterPro" id="IPR047112">
    <property type="entry name" value="RecG/Mfd"/>
</dbReference>
<keyword evidence="4 15" id="KW-0227">DNA damage</keyword>
<dbReference type="GO" id="GO:0006281">
    <property type="term" value="P:DNA repair"/>
    <property type="evidence" value="ECO:0007669"/>
    <property type="project" value="UniProtKB-UniRule"/>
</dbReference>
<comment type="caution">
    <text evidence="18">The sequence shown here is derived from an EMBL/GenBank/DDBJ whole genome shotgun (WGS) entry which is preliminary data.</text>
</comment>
<evidence type="ECO:0000256" key="4">
    <source>
        <dbReference type="ARBA" id="ARBA00022763"/>
    </source>
</evidence>